<dbReference type="InterPro" id="IPR004472">
    <property type="entry name" value="DTB_synth_BioD"/>
</dbReference>
<dbReference type="Gene3D" id="3.40.50.300">
    <property type="entry name" value="P-loop containing nucleotide triphosphate hydrolases"/>
    <property type="match status" value="1"/>
</dbReference>
<keyword evidence="7 9" id="KW-0460">Magnesium</keyword>
<evidence type="ECO:0000256" key="9">
    <source>
        <dbReference type="HAMAP-Rule" id="MF_00336"/>
    </source>
</evidence>
<evidence type="ECO:0000313" key="11">
    <source>
        <dbReference type="Proteomes" id="UP001058120"/>
    </source>
</evidence>
<proteinExistence type="inferred from homology"/>
<dbReference type="EC" id="6.3.3.3" evidence="9"/>
<name>A0ABY5Y0R5_9BACT</name>
<keyword evidence="1 9" id="KW-0963">Cytoplasm</keyword>
<sequence length="233" mass="25392">MLKTFAGKSLFITGTDTDVGKSVITAALALCLEKMGYDVAVYKPLQSGAYFEKDGLIAPDLAFVRKFSKTIACKCSYLLEGECSPALAMKLARVPFSLDTIKADFTALRKEHDIVLVEGAGGLLCPVSFENKLAMADIIQYLALPCLIVARSGLGTINHCLLTEKIAKQYGLHVNAFLLNRFPKKAAETATQYVCEELARYTDTPVVRAEELSQLTAENLAGIFQDKIERVIG</sequence>
<dbReference type="SUPFAM" id="SSF52540">
    <property type="entry name" value="P-loop containing nucleoside triphosphate hydrolases"/>
    <property type="match status" value="1"/>
</dbReference>
<organism evidence="10 11">
    <name type="scientific">Taurinivorans muris</name>
    <dbReference type="NCBI Taxonomy" id="2787751"/>
    <lineage>
        <taxon>Bacteria</taxon>
        <taxon>Pseudomonadati</taxon>
        <taxon>Thermodesulfobacteriota</taxon>
        <taxon>Desulfovibrionia</taxon>
        <taxon>Desulfovibrionales</taxon>
        <taxon>Desulfovibrionaceae</taxon>
        <taxon>Taurinivorans</taxon>
    </lineage>
</organism>
<evidence type="ECO:0000256" key="5">
    <source>
        <dbReference type="ARBA" id="ARBA00022756"/>
    </source>
</evidence>
<comment type="similarity">
    <text evidence="9">Belongs to the dethiobiotin synthetase family.</text>
</comment>
<comment type="catalytic activity">
    <reaction evidence="8">
        <text>(7R,8S)-8-amino-7-(carboxyamino)nonanoate + ATP = (4R,5S)-dethiobiotin + ADP + phosphate + H(+)</text>
        <dbReference type="Rhea" id="RHEA:63684"/>
        <dbReference type="ChEBI" id="CHEBI:15378"/>
        <dbReference type="ChEBI" id="CHEBI:30616"/>
        <dbReference type="ChEBI" id="CHEBI:43474"/>
        <dbReference type="ChEBI" id="CHEBI:149470"/>
        <dbReference type="ChEBI" id="CHEBI:149473"/>
        <dbReference type="ChEBI" id="CHEBI:456216"/>
    </reaction>
</comment>
<evidence type="ECO:0000256" key="6">
    <source>
        <dbReference type="ARBA" id="ARBA00022840"/>
    </source>
</evidence>
<keyword evidence="3 9" id="KW-0479">Metal-binding</keyword>
<dbReference type="PANTHER" id="PTHR43210:SF2">
    <property type="entry name" value="ATP-DEPENDENT DETHIOBIOTIN SYNTHETASE BIOD 2"/>
    <property type="match status" value="1"/>
</dbReference>
<evidence type="ECO:0000313" key="10">
    <source>
        <dbReference type="EMBL" id="UWX05666.1"/>
    </source>
</evidence>
<feature type="binding site" evidence="9">
    <location>
        <position position="22"/>
    </location>
    <ligand>
        <name>Mg(2+)</name>
        <dbReference type="ChEBI" id="CHEBI:18420"/>
    </ligand>
</feature>
<gene>
    <name evidence="9 10" type="primary">bioD</name>
    <name evidence="10" type="ORF">JBF11_09525</name>
</gene>
<comment type="subunit">
    <text evidence="9">Homodimer.</text>
</comment>
<comment type="pathway">
    <text evidence="9">Cofactor biosynthesis; biotin biosynthesis; biotin from 7,8-diaminononanoate: step 1/2.</text>
</comment>
<dbReference type="InterPro" id="IPR027417">
    <property type="entry name" value="P-loop_NTPase"/>
</dbReference>
<dbReference type="Proteomes" id="UP001058120">
    <property type="component" value="Chromosome"/>
</dbReference>
<evidence type="ECO:0000256" key="2">
    <source>
        <dbReference type="ARBA" id="ARBA00022598"/>
    </source>
</evidence>
<evidence type="ECO:0000256" key="3">
    <source>
        <dbReference type="ARBA" id="ARBA00022723"/>
    </source>
</evidence>
<reference evidence="10" key="1">
    <citation type="submission" date="2020-12" db="EMBL/GenBank/DDBJ databases">
        <title>Taurinivorans muris gen. nov., sp. nov., fundamental and realized metabolic niche of a ubiquitous sulfidogenic bacterium in the murine intestine.</title>
        <authorList>
            <person name="Ye H."/>
            <person name="Hanson B.T."/>
            <person name="Loy A."/>
        </authorList>
    </citation>
    <scope>NUCLEOTIDE SEQUENCE</scope>
    <source>
        <strain evidence="10">LT0009</strain>
    </source>
</reference>
<feature type="binding site" evidence="9">
    <location>
        <begin position="180"/>
        <end position="181"/>
    </location>
    <ligand>
        <name>ATP</name>
        <dbReference type="ChEBI" id="CHEBI:30616"/>
    </ligand>
</feature>
<feature type="binding site" evidence="9">
    <location>
        <begin position="18"/>
        <end position="23"/>
    </location>
    <ligand>
        <name>ATP</name>
        <dbReference type="ChEBI" id="CHEBI:30616"/>
    </ligand>
</feature>
<dbReference type="PANTHER" id="PTHR43210">
    <property type="entry name" value="DETHIOBIOTIN SYNTHETASE"/>
    <property type="match status" value="1"/>
</dbReference>
<dbReference type="GO" id="GO:0004141">
    <property type="term" value="F:dethiobiotin synthase activity"/>
    <property type="evidence" value="ECO:0007669"/>
    <property type="project" value="UniProtKB-EC"/>
</dbReference>
<keyword evidence="4 9" id="KW-0547">Nucleotide-binding</keyword>
<feature type="binding site" evidence="9">
    <location>
        <position position="47"/>
    </location>
    <ligand>
        <name>substrate</name>
    </ligand>
</feature>
<keyword evidence="5 9" id="KW-0093">Biotin biosynthesis</keyword>
<comment type="function">
    <text evidence="9">Catalyzes a mechanistically unusual reaction, the ATP-dependent insertion of CO2 between the N7 and N8 nitrogen atoms of 7,8-diaminopelargonic acid (DAPA, also called 7,8-diammoniononanoate) to form a ureido ring.</text>
</comment>
<dbReference type="HAMAP" id="MF_00336">
    <property type="entry name" value="BioD"/>
    <property type="match status" value="1"/>
</dbReference>
<evidence type="ECO:0000256" key="8">
    <source>
        <dbReference type="ARBA" id="ARBA00047386"/>
    </source>
</evidence>
<feature type="active site" evidence="9">
    <location>
        <position position="43"/>
    </location>
</feature>
<comment type="subcellular location">
    <subcellularLocation>
        <location evidence="9">Cytoplasm</location>
    </subcellularLocation>
</comment>
<dbReference type="NCBIfam" id="TIGR00347">
    <property type="entry name" value="bioD"/>
    <property type="match status" value="1"/>
</dbReference>
<comment type="catalytic activity">
    <reaction evidence="9">
        <text>(7R,8S)-7,8-diammoniononanoate + CO2 + ATP = (4R,5S)-dethiobiotin + ADP + phosphate + 3 H(+)</text>
        <dbReference type="Rhea" id="RHEA:15805"/>
        <dbReference type="ChEBI" id="CHEBI:15378"/>
        <dbReference type="ChEBI" id="CHEBI:16526"/>
        <dbReference type="ChEBI" id="CHEBI:30616"/>
        <dbReference type="ChEBI" id="CHEBI:43474"/>
        <dbReference type="ChEBI" id="CHEBI:149469"/>
        <dbReference type="ChEBI" id="CHEBI:149473"/>
        <dbReference type="ChEBI" id="CHEBI:456216"/>
        <dbReference type="EC" id="6.3.3.3"/>
    </reaction>
</comment>
<keyword evidence="2 9" id="KW-0436">Ligase</keyword>
<evidence type="ECO:0000256" key="1">
    <source>
        <dbReference type="ARBA" id="ARBA00022490"/>
    </source>
</evidence>
<feature type="binding site" evidence="9">
    <location>
        <position position="118"/>
    </location>
    <ligand>
        <name>Mg(2+)</name>
        <dbReference type="ChEBI" id="CHEBI:18420"/>
    </ligand>
</feature>
<dbReference type="CDD" id="cd03109">
    <property type="entry name" value="DTBS"/>
    <property type="match status" value="1"/>
</dbReference>
<evidence type="ECO:0000256" key="7">
    <source>
        <dbReference type="ARBA" id="ARBA00022842"/>
    </source>
</evidence>
<accession>A0ABY5Y0R5</accession>
<dbReference type="EMBL" id="CP065938">
    <property type="protein sequence ID" value="UWX05666.1"/>
    <property type="molecule type" value="Genomic_DNA"/>
</dbReference>
<comment type="cofactor">
    <cofactor evidence="9">
        <name>Mg(2+)</name>
        <dbReference type="ChEBI" id="CHEBI:18420"/>
    </cofactor>
</comment>
<feature type="binding site" evidence="9">
    <location>
        <begin position="118"/>
        <end position="121"/>
    </location>
    <ligand>
        <name>ATP</name>
        <dbReference type="ChEBI" id="CHEBI:30616"/>
    </ligand>
</feature>
<dbReference type="RefSeq" id="WP_334315254.1">
    <property type="nucleotide sequence ID" value="NZ_CP065938.1"/>
</dbReference>
<keyword evidence="6 9" id="KW-0067">ATP-binding</keyword>
<dbReference type="PIRSF" id="PIRSF006755">
    <property type="entry name" value="DTB_synth"/>
    <property type="match status" value="1"/>
</dbReference>
<keyword evidence="11" id="KW-1185">Reference proteome</keyword>
<dbReference type="Pfam" id="PF13500">
    <property type="entry name" value="AAA_26"/>
    <property type="match status" value="1"/>
</dbReference>
<protein>
    <recommendedName>
        <fullName evidence="9">ATP-dependent dethiobiotin synthetase BioD</fullName>
        <ecNumber evidence="9">6.3.3.3</ecNumber>
    </recommendedName>
    <alternativeName>
        <fullName evidence="9">DTB synthetase</fullName>
        <shortName evidence="9">DTBS</shortName>
    </alternativeName>
    <alternativeName>
        <fullName evidence="9">Dethiobiotin synthase</fullName>
    </alternativeName>
</protein>
<evidence type="ECO:0000256" key="4">
    <source>
        <dbReference type="ARBA" id="ARBA00022741"/>
    </source>
</evidence>
<comment type="caution">
    <text evidence="9">Lacks conserved residue(s) required for the propagation of feature annotation.</text>
</comment>